<organism evidence="7 8">
    <name type="scientific">Quercus suber</name>
    <name type="common">Cork oak</name>
    <dbReference type="NCBI Taxonomy" id="58331"/>
    <lineage>
        <taxon>Eukaryota</taxon>
        <taxon>Viridiplantae</taxon>
        <taxon>Streptophyta</taxon>
        <taxon>Embryophyta</taxon>
        <taxon>Tracheophyta</taxon>
        <taxon>Spermatophyta</taxon>
        <taxon>Magnoliopsida</taxon>
        <taxon>eudicotyledons</taxon>
        <taxon>Gunneridae</taxon>
        <taxon>Pentapetalae</taxon>
        <taxon>rosids</taxon>
        <taxon>fabids</taxon>
        <taxon>Fagales</taxon>
        <taxon>Fagaceae</taxon>
        <taxon>Quercus</taxon>
    </lineage>
</organism>
<evidence type="ECO:0000256" key="1">
    <source>
        <dbReference type="ARBA" id="ARBA00022527"/>
    </source>
</evidence>
<keyword evidence="8" id="KW-1185">Reference proteome</keyword>
<evidence type="ECO:0000313" key="7">
    <source>
        <dbReference type="EMBL" id="KAK7840416.1"/>
    </source>
</evidence>
<dbReference type="AlphaFoldDB" id="A0AAW0KPX6"/>
<dbReference type="PANTHER" id="PTHR27002:SF616">
    <property type="entry name" value="RECEPTOR-LIKE SERINE_THREONINE-PROTEIN KINASE"/>
    <property type="match status" value="1"/>
</dbReference>
<proteinExistence type="predicted"/>
<dbReference type="GO" id="GO:0004674">
    <property type="term" value="F:protein serine/threonine kinase activity"/>
    <property type="evidence" value="ECO:0007669"/>
    <property type="project" value="UniProtKB-KW"/>
</dbReference>
<dbReference type="EMBL" id="PKMF04000262">
    <property type="protein sequence ID" value="KAK7840416.1"/>
    <property type="molecule type" value="Genomic_DNA"/>
</dbReference>
<keyword evidence="1" id="KW-0723">Serine/threonine-protein kinase</keyword>
<keyword evidence="4" id="KW-0418">Kinase</keyword>
<keyword evidence="2" id="KW-0808">Transferase</keyword>
<evidence type="ECO:0000256" key="3">
    <source>
        <dbReference type="ARBA" id="ARBA00022741"/>
    </source>
</evidence>
<dbReference type="Pfam" id="PF11883">
    <property type="entry name" value="DUF3403"/>
    <property type="match status" value="1"/>
</dbReference>
<evidence type="ECO:0000256" key="4">
    <source>
        <dbReference type="ARBA" id="ARBA00022777"/>
    </source>
</evidence>
<evidence type="ECO:0000256" key="2">
    <source>
        <dbReference type="ARBA" id="ARBA00022679"/>
    </source>
</evidence>
<comment type="caution">
    <text evidence="7">The sequence shown here is derived from an EMBL/GenBank/DDBJ whole genome shotgun (WGS) entry which is preliminary data.</text>
</comment>
<gene>
    <name evidence="7" type="primary">SD18_1</name>
    <name evidence="7" type="ORF">CFP56_016685</name>
</gene>
<sequence length="173" mass="19328">MSLETKDIDEGKCCEEKHGPKIKIAVIVVAAVAVVSGTLLNQDKLKSKNGAEGNHKDPISQYVVDYFSNYEKAWILWNEGRPLELIDECLRQSSTLSEVLRCIHISLLCVQQRPEDRPSMSSVIVMLGSESALPQPKQPGFFLEKDSNEAHRFSSKQEPSSTNEITITLLEAR</sequence>
<dbReference type="Proteomes" id="UP000237347">
    <property type="component" value="Unassembled WGS sequence"/>
</dbReference>
<dbReference type="Gene3D" id="1.10.510.10">
    <property type="entry name" value="Transferase(Phosphotransferase) domain 1"/>
    <property type="match status" value="1"/>
</dbReference>
<feature type="domain" description="S-locus receptor kinase C-terminal" evidence="6">
    <location>
        <begin position="130"/>
        <end position="173"/>
    </location>
</feature>
<keyword evidence="3" id="KW-0547">Nucleotide-binding</keyword>
<dbReference type="PANTHER" id="PTHR27002">
    <property type="entry name" value="RECEPTOR-LIKE SERINE/THREONINE-PROTEIN KINASE SD1-8"/>
    <property type="match status" value="1"/>
</dbReference>
<evidence type="ECO:0000313" key="8">
    <source>
        <dbReference type="Proteomes" id="UP000237347"/>
    </source>
</evidence>
<evidence type="ECO:0000256" key="5">
    <source>
        <dbReference type="ARBA" id="ARBA00022840"/>
    </source>
</evidence>
<dbReference type="GO" id="GO:0005524">
    <property type="term" value="F:ATP binding"/>
    <property type="evidence" value="ECO:0007669"/>
    <property type="project" value="UniProtKB-KW"/>
</dbReference>
<name>A0AAW0KPX6_QUESU</name>
<keyword evidence="5" id="KW-0067">ATP-binding</keyword>
<dbReference type="InterPro" id="IPR021820">
    <property type="entry name" value="S-locus_recpt_kinase_C"/>
</dbReference>
<dbReference type="GO" id="GO:0005886">
    <property type="term" value="C:plasma membrane"/>
    <property type="evidence" value="ECO:0007669"/>
    <property type="project" value="TreeGrafter"/>
</dbReference>
<protein>
    <submittedName>
        <fullName evidence="7">Receptor-like serine/threonine-protein kinase sd1-8</fullName>
    </submittedName>
</protein>
<accession>A0AAW0KPX6</accession>
<reference evidence="7 8" key="1">
    <citation type="journal article" date="2018" name="Sci. Data">
        <title>The draft genome sequence of cork oak.</title>
        <authorList>
            <person name="Ramos A.M."/>
            <person name="Usie A."/>
            <person name="Barbosa P."/>
            <person name="Barros P.M."/>
            <person name="Capote T."/>
            <person name="Chaves I."/>
            <person name="Simoes F."/>
            <person name="Abreu I."/>
            <person name="Carrasquinho I."/>
            <person name="Faro C."/>
            <person name="Guimaraes J.B."/>
            <person name="Mendonca D."/>
            <person name="Nobrega F."/>
            <person name="Rodrigues L."/>
            <person name="Saibo N.J.M."/>
            <person name="Varela M.C."/>
            <person name="Egas C."/>
            <person name="Matos J."/>
            <person name="Miguel C.M."/>
            <person name="Oliveira M.M."/>
            <person name="Ricardo C.P."/>
            <person name="Goncalves S."/>
        </authorList>
    </citation>
    <scope>NUCLEOTIDE SEQUENCE [LARGE SCALE GENOMIC DNA]</scope>
    <source>
        <strain evidence="8">cv. HL8</strain>
    </source>
</reference>
<evidence type="ECO:0000259" key="6">
    <source>
        <dbReference type="Pfam" id="PF11883"/>
    </source>
</evidence>